<feature type="chain" id="PRO_5041324706" description="Gluconokinase" evidence="10">
    <location>
        <begin position="20"/>
        <end position="164"/>
    </location>
</feature>
<keyword evidence="5 9" id="KW-0547">Nucleotide-binding</keyword>
<dbReference type="Gene3D" id="3.40.50.300">
    <property type="entry name" value="P-loop containing nucleotide triphosphate hydrolases"/>
    <property type="match status" value="1"/>
</dbReference>
<evidence type="ECO:0000256" key="2">
    <source>
        <dbReference type="ARBA" id="ARBA00008420"/>
    </source>
</evidence>
<dbReference type="PANTHER" id="PTHR43442">
    <property type="entry name" value="GLUCONOKINASE-RELATED"/>
    <property type="match status" value="1"/>
</dbReference>
<comment type="similarity">
    <text evidence="2 9">Belongs to the gluconokinase GntK/GntV family.</text>
</comment>
<evidence type="ECO:0000313" key="11">
    <source>
        <dbReference type="EMBL" id="MCW6533969.1"/>
    </source>
</evidence>
<evidence type="ECO:0000256" key="5">
    <source>
        <dbReference type="ARBA" id="ARBA00022741"/>
    </source>
</evidence>
<keyword evidence="4 9" id="KW-0808">Transferase</keyword>
<feature type="signal peptide" evidence="10">
    <location>
        <begin position="1"/>
        <end position="19"/>
    </location>
</feature>
<keyword evidence="6 9" id="KW-0418">Kinase</keyword>
<evidence type="ECO:0000256" key="9">
    <source>
        <dbReference type="RuleBase" id="RU363066"/>
    </source>
</evidence>
<evidence type="ECO:0000256" key="7">
    <source>
        <dbReference type="ARBA" id="ARBA00022840"/>
    </source>
</evidence>
<dbReference type="EC" id="2.7.1.12" evidence="3 9"/>
<evidence type="ECO:0000256" key="4">
    <source>
        <dbReference type="ARBA" id="ARBA00022679"/>
    </source>
</evidence>
<dbReference type="GO" id="GO:0005975">
    <property type="term" value="P:carbohydrate metabolic process"/>
    <property type="evidence" value="ECO:0007669"/>
    <property type="project" value="InterPro"/>
</dbReference>
<dbReference type="GO" id="GO:0046316">
    <property type="term" value="F:gluconokinase activity"/>
    <property type="evidence" value="ECO:0007669"/>
    <property type="project" value="UniProtKB-EC"/>
</dbReference>
<dbReference type="SUPFAM" id="SSF52540">
    <property type="entry name" value="P-loop containing nucleoside triphosphate hydrolases"/>
    <property type="match status" value="1"/>
</dbReference>
<comment type="pathway">
    <text evidence="1">Carbohydrate acid metabolism.</text>
</comment>
<dbReference type="Proteomes" id="UP001165565">
    <property type="component" value="Unassembled WGS sequence"/>
</dbReference>
<evidence type="ECO:0000256" key="8">
    <source>
        <dbReference type="ARBA" id="ARBA00048090"/>
    </source>
</evidence>
<comment type="caution">
    <text evidence="11">The sequence shown here is derived from an EMBL/GenBank/DDBJ whole genome shotgun (WGS) entry which is preliminary data.</text>
</comment>
<dbReference type="NCBIfam" id="TIGR01313">
    <property type="entry name" value="therm_gnt_kin"/>
    <property type="match status" value="1"/>
</dbReference>
<evidence type="ECO:0000256" key="3">
    <source>
        <dbReference type="ARBA" id="ARBA00012054"/>
    </source>
</evidence>
<evidence type="ECO:0000256" key="1">
    <source>
        <dbReference type="ARBA" id="ARBA00004761"/>
    </source>
</evidence>
<name>A0AA41Z6Y1_9SPHN</name>
<dbReference type="PANTHER" id="PTHR43442:SF3">
    <property type="entry name" value="GLUCONOKINASE-RELATED"/>
    <property type="match status" value="1"/>
</dbReference>
<dbReference type="RefSeq" id="WP_265267985.1">
    <property type="nucleotide sequence ID" value="NZ_JANFAV010000002.1"/>
</dbReference>
<dbReference type="AlphaFoldDB" id="A0AA41Z6Y1"/>
<dbReference type="Pfam" id="PF13671">
    <property type="entry name" value="AAA_33"/>
    <property type="match status" value="1"/>
</dbReference>
<keyword evidence="7 9" id="KW-0067">ATP-binding</keyword>
<evidence type="ECO:0000256" key="6">
    <source>
        <dbReference type="ARBA" id="ARBA00022777"/>
    </source>
</evidence>
<accession>A0AA41Z6Y1</accession>
<keyword evidence="12" id="KW-1185">Reference proteome</keyword>
<dbReference type="InterPro" id="IPR006001">
    <property type="entry name" value="Therm_gnt_kin"/>
</dbReference>
<gene>
    <name evidence="11" type="ORF">NEE01_04150</name>
</gene>
<dbReference type="CDD" id="cd02021">
    <property type="entry name" value="GntK"/>
    <property type="match status" value="1"/>
</dbReference>
<sequence>MVRAIVVMGVAGCGKSTLAAALAEALGWTFIEGDRCHPPANVAKMAAGIALDDADRAPFLAAVGDALVGAPGGAVASCSALRRRYRDALRARVGEILFVLPVVPSDILAARLAARRDHFMPGALLESQLAALEPPEEDERALLVDGGAPVAAQLAAVCAALAPA</sequence>
<evidence type="ECO:0000313" key="12">
    <source>
        <dbReference type="Proteomes" id="UP001165565"/>
    </source>
</evidence>
<dbReference type="GO" id="GO:0005524">
    <property type="term" value="F:ATP binding"/>
    <property type="evidence" value="ECO:0007669"/>
    <property type="project" value="UniProtKB-KW"/>
</dbReference>
<evidence type="ECO:0000256" key="10">
    <source>
        <dbReference type="SAM" id="SignalP"/>
    </source>
</evidence>
<organism evidence="11 12">
    <name type="scientific">Sphingomonas lycopersici</name>
    <dbReference type="NCBI Taxonomy" id="2951807"/>
    <lineage>
        <taxon>Bacteria</taxon>
        <taxon>Pseudomonadati</taxon>
        <taxon>Pseudomonadota</taxon>
        <taxon>Alphaproteobacteria</taxon>
        <taxon>Sphingomonadales</taxon>
        <taxon>Sphingomonadaceae</taxon>
        <taxon>Sphingomonas</taxon>
    </lineage>
</organism>
<keyword evidence="10" id="KW-0732">Signal</keyword>
<reference evidence="11" key="1">
    <citation type="submission" date="2022-06" db="EMBL/GenBank/DDBJ databases">
        <title>Sphingomonas sp. nov. isolated from rhizosphere soil of tomato.</title>
        <authorList>
            <person name="Dong H."/>
            <person name="Gao R."/>
        </authorList>
    </citation>
    <scope>NUCLEOTIDE SEQUENCE</scope>
    <source>
        <strain evidence="11">MMSM24</strain>
    </source>
</reference>
<proteinExistence type="inferred from homology"/>
<protein>
    <recommendedName>
        <fullName evidence="3 9">Gluconokinase</fullName>
        <ecNumber evidence="3 9">2.7.1.12</ecNumber>
    </recommendedName>
</protein>
<comment type="catalytic activity">
    <reaction evidence="8 9">
        <text>D-gluconate + ATP = 6-phospho-D-gluconate + ADP + H(+)</text>
        <dbReference type="Rhea" id="RHEA:19433"/>
        <dbReference type="ChEBI" id="CHEBI:15378"/>
        <dbReference type="ChEBI" id="CHEBI:18391"/>
        <dbReference type="ChEBI" id="CHEBI:30616"/>
        <dbReference type="ChEBI" id="CHEBI:58759"/>
        <dbReference type="ChEBI" id="CHEBI:456216"/>
        <dbReference type="EC" id="2.7.1.12"/>
    </reaction>
</comment>
<dbReference type="InterPro" id="IPR027417">
    <property type="entry name" value="P-loop_NTPase"/>
</dbReference>
<dbReference type="EMBL" id="JANFAV010000002">
    <property type="protein sequence ID" value="MCW6533969.1"/>
    <property type="molecule type" value="Genomic_DNA"/>
</dbReference>
<dbReference type="GO" id="GO:0005737">
    <property type="term" value="C:cytoplasm"/>
    <property type="evidence" value="ECO:0007669"/>
    <property type="project" value="TreeGrafter"/>
</dbReference>